<name>A0A2A9E3F9_9MICO</name>
<accession>A0A2A9E3F9</accession>
<evidence type="ECO:0000313" key="2">
    <source>
        <dbReference type="EMBL" id="PFG32739.1"/>
    </source>
</evidence>
<keyword evidence="1" id="KW-0812">Transmembrane</keyword>
<dbReference type="Proteomes" id="UP000225548">
    <property type="component" value="Unassembled WGS sequence"/>
</dbReference>
<protein>
    <submittedName>
        <fullName evidence="2">Uncharacterized protein</fullName>
    </submittedName>
</protein>
<comment type="caution">
    <text evidence="2">The sequence shown here is derived from an EMBL/GenBank/DDBJ whole genome shotgun (WGS) entry which is preliminary data.</text>
</comment>
<keyword evidence="3" id="KW-1185">Reference proteome</keyword>
<feature type="transmembrane region" description="Helical" evidence="1">
    <location>
        <begin position="20"/>
        <end position="41"/>
    </location>
</feature>
<reference evidence="2 3" key="1">
    <citation type="submission" date="2017-10" db="EMBL/GenBank/DDBJ databases">
        <title>Sequencing the genomes of 1000 actinobacteria strains.</title>
        <authorList>
            <person name="Klenk H.-P."/>
        </authorList>
    </citation>
    <scope>NUCLEOTIDE SEQUENCE [LARGE SCALE GENOMIC DNA]</scope>
    <source>
        <strain evidence="2 3">DSM 18966</strain>
    </source>
</reference>
<keyword evidence="1" id="KW-1133">Transmembrane helix</keyword>
<gene>
    <name evidence="2" type="ORF">ATL42_0585</name>
</gene>
<evidence type="ECO:0000256" key="1">
    <source>
        <dbReference type="SAM" id="Phobius"/>
    </source>
</evidence>
<dbReference type="EMBL" id="PDJG01000001">
    <property type="protein sequence ID" value="PFG32739.1"/>
    <property type="molecule type" value="Genomic_DNA"/>
</dbReference>
<proteinExistence type="predicted"/>
<organism evidence="2 3">
    <name type="scientific">Sanguibacter antarcticus</name>
    <dbReference type="NCBI Taxonomy" id="372484"/>
    <lineage>
        <taxon>Bacteria</taxon>
        <taxon>Bacillati</taxon>
        <taxon>Actinomycetota</taxon>
        <taxon>Actinomycetes</taxon>
        <taxon>Micrococcales</taxon>
        <taxon>Sanguibacteraceae</taxon>
        <taxon>Sanguibacter</taxon>
    </lineage>
</organism>
<sequence>MFSAVLAEESELVNHLPIPAPVYGIVAFIVFVGLLAVTYAFRSVWTRH</sequence>
<keyword evidence="1" id="KW-0472">Membrane</keyword>
<dbReference type="AlphaFoldDB" id="A0A2A9E3F9"/>
<evidence type="ECO:0000313" key="3">
    <source>
        <dbReference type="Proteomes" id="UP000225548"/>
    </source>
</evidence>